<dbReference type="Proteomes" id="UP000799429">
    <property type="component" value="Unassembled WGS sequence"/>
</dbReference>
<evidence type="ECO:0000256" key="1">
    <source>
        <dbReference type="SAM" id="MobiDB-lite"/>
    </source>
</evidence>
<feature type="compositionally biased region" description="Polar residues" evidence="1">
    <location>
        <begin position="376"/>
        <end position="386"/>
    </location>
</feature>
<evidence type="ECO:0000313" key="4">
    <source>
        <dbReference type="Proteomes" id="UP000799429"/>
    </source>
</evidence>
<feature type="compositionally biased region" description="Polar residues" evidence="1">
    <location>
        <begin position="91"/>
        <end position="100"/>
    </location>
</feature>
<dbReference type="GO" id="GO:0005737">
    <property type="term" value="C:cytoplasm"/>
    <property type="evidence" value="ECO:0007669"/>
    <property type="project" value="TreeGrafter"/>
</dbReference>
<name>A0A9P4SB01_9PEZI</name>
<gene>
    <name evidence="3" type="ORF">M501DRAFT_1005160</name>
</gene>
<feature type="region of interest" description="Disordered" evidence="1">
    <location>
        <begin position="432"/>
        <end position="503"/>
    </location>
</feature>
<evidence type="ECO:0000259" key="2">
    <source>
        <dbReference type="PROSITE" id="PS50031"/>
    </source>
</evidence>
<feature type="region of interest" description="Disordered" evidence="1">
    <location>
        <begin position="281"/>
        <end position="407"/>
    </location>
</feature>
<dbReference type="Pfam" id="PF12763">
    <property type="entry name" value="EH"/>
    <property type="match status" value="1"/>
</dbReference>
<dbReference type="OrthoDB" id="10045710at2759"/>
<feature type="compositionally biased region" description="Low complexity" evidence="1">
    <location>
        <begin position="208"/>
        <end position="225"/>
    </location>
</feature>
<reference evidence="3" key="1">
    <citation type="journal article" date="2020" name="Stud. Mycol.">
        <title>101 Dothideomycetes genomes: a test case for predicting lifestyles and emergence of pathogens.</title>
        <authorList>
            <person name="Haridas S."/>
            <person name="Albert R."/>
            <person name="Binder M."/>
            <person name="Bloem J."/>
            <person name="Labutti K."/>
            <person name="Salamov A."/>
            <person name="Andreopoulos B."/>
            <person name="Baker S."/>
            <person name="Barry K."/>
            <person name="Bills G."/>
            <person name="Bluhm B."/>
            <person name="Cannon C."/>
            <person name="Castanera R."/>
            <person name="Culley D."/>
            <person name="Daum C."/>
            <person name="Ezra D."/>
            <person name="Gonzalez J."/>
            <person name="Henrissat B."/>
            <person name="Kuo A."/>
            <person name="Liang C."/>
            <person name="Lipzen A."/>
            <person name="Lutzoni F."/>
            <person name="Magnuson J."/>
            <person name="Mondo S."/>
            <person name="Nolan M."/>
            <person name="Ohm R."/>
            <person name="Pangilinan J."/>
            <person name="Park H.-J."/>
            <person name="Ramirez L."/>
            <person name="Alfaro M."/>
            <person name="Sun H."/>
            <person name="Tritt A."/>
            <person name="Yoshinaga Y."/>
            <person name="Zwiers L.-H."/>
            <person name="Turgeon B."/>
            <person name="Goodwin S."/>
            <person name="Spatafora J."/>
            <person name="Crous P."/>
            <person name="Grigoriev I."/>
        </authorList>
    </citation>
    <scope>NUCLEOTIDE SEQUENCE</scope>
    <source>
        <strain evidence="3">CBS 101060</strain>
    </source>
</reference>
<feature type="compositionally biased region" description="Low complexity" evidence="1">
    <location>
        <begin position="1"/>
        <end position="16"/>
    </location>
</feature>
<feature type="compositionally biased region" description="Low complexity" evidence="1">
    <location>
        <begin position="101"/>
        <end position="131"/>
    </location>
</feature>
<dbReference type="PANTHER" id="PTHR11216:SF174">
    <property type="entry name" value="GH06923P"/>
    <property type="match status" value="1"/>
</dbReference>
<comment type="caution">
    <text evidence="3">The sequence shown here is derived from an EMBL/GenBank/DDBJ whole genome shotgun (WGS) entry which is preliminary data.</text>
</comment>
<dbReference type="PROSITE" id="PS50031">
    <property type="entry name" value="EH"/>
    <property type="match status" value="1"/>
</dbReference>
<dbReference type="InterPro" id="IPR011992">
    <property type="entry name" value="EF-hand-dom_pair"/>
</dbReference>
<feature type="region of interest" description="Disordered" evidence="1">
    <location>
        <begin position="188"/>
        <end position="225"/>
    </location>
</feature>
<protein>
    <recommendedName>
        <fullName evidence="2">EH domain-containing protein</fullName>
    </recommendedName>
</protein>
<dbReference type="GO" id="GO:0005886">
    <property type="term" value="C:plasma membrane"/>
    <property type="evidence" value="ECO:0007669"/>
    <property type="project" value="TreeGrafter"/>
</dbReference>
<feature type="compositionally biased region" description="Low complexity" evidence="1">
    <location>
        <begin position="49"/>
        <end position="89"/>
    </location>
</feature>
<dbReference type="Gene3D" id="1.10.238.10">
    <property type="entry name" value="EF-hand"/>
    <property type="match status" value="1"/>
</dbReference>
<dbReference type="CDD" id="cd00052">
    <property type="entry name" value="EH"/>
    <property type="match status" value="1"/>
</dbReference>
<organism evidence="3 4">
    <name type="scientific">Patellaria atrata CBS 101060</name>
    <dbReference type="NCBI Taxonomy" id="1346257"/>
    <lineage>
        <taxon>Eukaryota</taxon>
        <taxon>Fungi</taxon>
        <taxon>Dikarya</taxon>
        <taxon>Ascomycota</taxon>
        <taxon>Pezizomycotina</taxon>
        <taxon>Dothideomycetes</taxon>
        <taxon>Dothideomycetes incertae sedis</taxon>
        <taxon>Patellariales</taxon>
        <taxon>Patellariaceae</taxon>
        <taxon>Patellaria</taxon>
    </lineage>
</organism>
<proteinExistence type="predicted"/>
<feature type="compositionally biased region" description="Basic and acidic residues" evidence="1">
    <location>
        <begin position="483"/>
        <end position="496"/>
    </location>
</feature>
<feature type="region of interest" description="Disordered" evidence="1">
    <location>
        <begin position="235"/>
        <end position="254"/>
    </location>
</feature>
<dbReference type="PANTHER" id="PTHR11216">
    <property type="entry name" value="EH DOMAIN"/>
    <property type="match status" value="1"/>
</dbReference>
<accession>A0A9P4SB01</accession>
<sequence length="651" mass="70583">MSSTTTPRTSTFSSPSQPNAREHNAALQGASSAFSKPPVKSKPNVNTHSANQGALAAASKAGRANMTGVIGSPVSTSSTTSLVHGSGVVRRNNTGGSSICSYTSSPVRVSHSSESTLGVPSGNGNGRSRSPSNIAAALAASRHTPVSNLRLSPQSASSPPLEAAVDVLPSSGTVGNLKAKLEALSRDNRELRSTVQSSHSQNGKYDGTDALQTTDATATSPTTSPVRLFEKNSLAKGMKTGTEPIQTNKSVPPPIKTPKPQYIFSLPVAVTPVPLPAPFQLDALSKPQPKPKPENILPTVRQKSIGQAPPSLVTHSIEPANADSDDDSPSAYVSAPETNSPEKLKPAVPPPRRGRRKLARSDTTTTQQAKPRLRSQPPTLKPSPSNHVARPAEMSRAGSTSSPYQRQSLRQIQPHMTGDSLANAIVASSVATSRLPSPAKSPPPLPARHSRSRNHHKEHHHHFSFRSRTPSPVKPRQGLRQTLRKEHSSSGDDIDRRKHKHKHGYIVRKHPNKHHEGDRKRWRDAITERERKRYEGVWAANRGLHIYVPATNGDAPGSHTHRKMIEGAQNDVLNLVVRDIWCRSRLPHHVLEEVWNLVDQRRIGRLTREEFVVGLWLIDQRLKGRKLPVKVGESVWASVRGVGVKVKVRRG</sequence>
<dbReference type="EMBL" id="MU006097">
    <property type="protein sequence ID" value="KAF2838293.1"/>
    <property type="molecule type" value="Genomic_DNA"/>
</dbReference>
<dbReference type="AlphaFoldDB" id="A0A9P4SB01"/>
<feature type="domain" description="EH" evidence="2">
    <location>
        <begin position="562"/>
        <end position="628"/>
    </location>
</feature>
<dbReference type="SUPFAM" id="SSF47473">
    <property type="entry name" value="EF-hand"/>
    <property type="match status" value="1"/>
</dbReference>
<dbReference type="InterPro" id="IPR000261">
    <property type="entry name" value="EH_dom"/>
</dbReference>
<feature type="region of interest" description="Disordered" evidence="1">
    <location>
        <begin position="1"/>
        <end position="131"/>
    </location>
</feature>
<feature type="compositionally biased region" description="Basic residues" evidence="1">
    <location>
        <begin position="448"/>
        <end position="465"/>
    </location>
</feature>
<keyword evidence="4" id="KW-1185">Reference proteome</keyword>
<evidence type="ECO:0000313" key="3">
    <source>
        <dbReference type="EMBL" id="KAF2838293.1"/>
    </source>
</evidence>
<dbReference type="SMART" id="SM00027">
    <property type="entry name" value="EH"/>
    <property type="match status" value="1"/>
</dbReference>
<feature type="compositionally biased region" description="Polar residues" evidence="1">
    <location>
        <begin position="397"/>
        <end position="407"/>
    </location>
</feature>
<feature type="compositionally biased region" description="Polar residues" evidence="1">
    <location>
        <begin position="193"/>
        <end position="203"/>
    </location>
</feature>